<organism evidence="2 3">
    <name type="scientific">Bacillus oleivorans</name>
    <dbReference type="NCBI Taxonomy" id="1448271"/>
    <lineage>
        <taxon>Bacteria</taxon>
        <taxon>Bacillati</taxon>
        <taxon>Bacillota</taxon>
        <taxon>Bacilli</taxon>
        <taxon>Bacillales</taxon>
        <taxon>Bacillaceae</taxon>
        <taxon>Bacillus</taxon>
    </lineage>
</organism>
<evidence type="ECO:0000313" key="2">
    <source>
        <dbReference type="EMBL" id="SNX75195.1"/>
    </source>
</evidence>
<dbReference type="RefSeq" id="WP_245856017.1">
    <property type="nucleotide sequence ID" value="NZ_JBEPMQ010000014.1"/>
</dbReference>
<protein>
    <recommendedName>
        <fullName evidence="1">Serine aminopeptidase S33 domain-containing protein</fullName>
    </recommendedName>
</protein>
<dbReference type="PANTHER" id="PTHR43265">
    <property type="entry name" value="ESTERASE ESTD"/>
    <property type="match status" value="1"/>
</dbReference>
<reference evidence="2 3" key="1">
    <citation type="submission" date="2017-08" db="EMBL/GenBank/DDBJ databases">
        <authorList>
            <person name="de Groot N.N."/>
        </authorList>
    </citation>
    <scope>NUCLEOTIDE SEQUENCE [LARGE SCALE GENOMIC DNA]</scope>
    <source>
        <strain evidence="2 3">JC228</strain>
    </source>
</reference>
<dbReference type="InterPro" id="IPR022742">
    <property type="entry name" value="Hydrolase_4"/>
</dbReference>
<dbReference type="Pfam" id="PF12146">
    <property type="entry name" value="Hydrolase_4"/>
    <property type="match status" value="1"/>
</dbReference>
<dbReference type="SUPFAM" id="SSF53474">
    <property type="entry name" value="alpha/beta-Hydrolases"/>
    <property type="match status" value="1"/>
</dbReference>
<dbReference type="PANTHER" id="PTHR43265:SF1">
    <property type="entry name" value="ESTERASE ESTD"/>
    <property type="match status" value="1"/>
</dbReference>
<evidence type="ECO:0000259" key="1">
    <source>
        <dbReference type="Pfam" id="PF12146"/>
    </source>
</evidence>
<sequence>MTKIEAITIQADYPLSGTLTYPKDAEQPAPAILIIPGTGNSDRDGNMKRMKMNLYKDLAEYFTSRGLITLRYDKRGTHQSGGNFHETGVCDLINDAADCIRFLQERPEVDKDKIFILGHSEGALLAPAVHHQIPVAGLILLAGAAEPSEQLFPRQTEMALYEIEQTKGFKGWLFRILKVTEKARKQNKAIMKKIMESNQTVMRIKGAKIPAKWMREQMGYNVCEYLSETTCPVLAITGEKDIQVPPEHAHRIAEMVIGEAESHIIPGMNHILRKYQGTHTILRLIKEYKTQLNQPICPELFQKIDPWLKKRINH</sequence>
<name>A0A285D6A4_9BACI</name>
<dbReference type="GO" id="GO:0052689">
    <property type="term" value="F:carboxylic ester hydrolase activity"/>
    <property type="evidence" value="ECO:0007669"/>
    <property type="project" value="TreeGrafter"/>
</dbReference>
<feature type="domain" description="Serine aminopeptidase S33" evidence="1">
    <location>
        <begin position="52"/>
        <end position="271"/>
    </location>
</feature>
<dbReference type="InterPro" id="IPR053145">
    <property type="entry name" value="AB_hydrolase_Est10"/>
</dbReference>
<dbReference type="EMBL" id="OAOP01000011">
    <property type="protein sequence ID" value="SNX75195.1"/>
    <property type="molecule type" value="Genomic_DNA"/>
</dbReference>
<proteinExistence type="predicted"/>
<dbReference type="Proteomes" id="UP000219546">
    <property type="component" value="Unassembled WGS sequence"/>
</dbReference>
<evidence type="ECO:0000313" key="3">
    <source>
        <dbReference type="Proteomes" id="UP000219546"/>
    </source>
</evidence>
<accession>A0A285D6A4</accession>
<dbReference type="Gene3D" id="3.40.50.1820">
    <property type="entry name" value="alpha/beta hydrolase"/>
    <property type="match status" value="1"/>
</dbReference>
<keyword evidence="3" id="KW-1185">Reference proteome</keyword>
<gene>
    <name evidence="2" type="ORF">SAMN05877753_11163</name>
</gene>
<dbReference type="InterPro" id="IPR029058">
    <property type="entry name" value="AB_hydrolase_fold"/>
</dbReference>
<dbReference type="AlphaFoldDB" id="A0A285D6A4"/>